<evidence type="ECO:0000313" key="2">
    <source>
        <dbReference type="EMBL" id="KPI82483.1"/>
    </source>
</evidence>
<organism evidence="2 3">
    <name type="scientific">Leptomonas seymouri</name>
    <dbReference type="NCBI Taxonomy" id="5684"/>
    <lineage>
        <taxon>Eukaryota</taxon>
        <taxon>Discoba</taxon>
        <taxon>Euglenozoa</taxon>
        <taxon>Kinetoplastea</taxon>
        <taxon>Metakinetoplastina</taxon>
        <taxon>Trypanosomatida</taxon>
        <taxon>Trypanosomatidae</taxon>
        <taxon>Leishmaniinae</taxon>
        <taxon>Leptomonas</taxon>
    </lineage>
</organism>
<evidence type="ECO:0000313" key="3">
    <source>
        <dbReference type="Proteomes" id="UP000038009"/>
    </source>
</evidence>
<comment type="caution">
    <text evidence="2">The sequence shown here is derived from an EMBL/GenBank/DDBJ whole genome shotgun (WGS) entry which is preliminary data.</text>
</comment>
<dbReference type="Proteomes" id="UP000038009">
    <property type="component" value="Unassembled WGS sequence"/>
</dbReference>
<dbReference type="VEuPathDB" id="TriTrypDB:Lsey_0904_0010"/>
<protein>
    <submittedName>
        <fullName evidence="2">Uncharacterized protein</fullName>
    </submittedName>
</protein>
<sequence length="116" mass="14019">MRASKRAKTCRYYVLWMSIYVYSPSGRLISPFFFCNGTPLRSSMKKSVWRRRTDKLECSYVTPAAYCPLFLTHKKWVLLKLQTMTEKVTSCFFFRTEIHLFYFEDVYHLFLNFFSI</sequence>
<gene>
    <name evidence="2" type="ORF">ABL78_8507</name>
</gene>
<reference evidence="2 3" key="1">
    <citation type="journal article" date="2015" name="PLoS Pathog.">
        <title>Leptomonas seymouri: Adaptations to the Dixenous Life Cycle Analyzed by Genome Sequencing, Transcriptome Profiling and Co-infection with Leishmania donovani.</title>
        <authorList>
            <person name="Kraeva N."/>
            <person name="Butenko A."/>
            <person name="Hlavacova J."/>
            <person name="Kostygov A."/>
            <person name="Myskova J."/>
            <person name="Grybchuk D."/>
            <person name="Lestinova T."/>
            <person name="Votypka J."/>
            <person name="Volf P."/>
            <person name="Opperdoes F."/>
            <person name="Flegontov P."/>
            <person name="Lukes J."/>
            <person name="Yurchenko V."/>
        </authorList>
    </citation>
    <scope>NUCLEOTIDE SEQUENCE [LARGE SCALE GENOMIC DNA]</scope>
    <source>
        <strain evidence="2 3">ATCC 30220</strain>
    </source>
</reference>
<evidence type="ECO:0000256" key="1">
    <source>
        <dbReference type="SAM" id="Phobius"/>
    </source>
</evidence>
<accession>A0A0N1P968</accession>
<feature type="transmembrane region" description="Helical" evidence="1">
    <location>
        <begin position="12"/>
        <end position="34"/>
    </location>
</feature>
<name>A0A0N1P968_LEPSE</name>
<dbReference type="AlphaFoldDB" id="A0A0N1P968"/>
<keyword evidence="1" id="KW-0812">Transmembrane</keyword>
<dbReference type="EMBL" id="LJSK01000902">
    <property type="protein sequence ID" value="KPI82483.1"/>
    <property type="molecule type" value="Genomic_DNA"/>
</dbReference>
<keyword evidence="1" id="KW-0472">Membrane</keyword>
<keyword evidence="3" id="KW-1185">Reference proteome</keyword>
<proteinExistence type="predicted"/>
<keyword evidence="1" id="KW-1133">Transmembrane helix</keyword>